<reference evidence="1 2" key="1">
    <citation type="submission" date="2016-10" db="EMBL/GenBank/DDBJ databases">
        <authorList>
            <person name="Varghese N."/>
            <person name="Submissions S."/>
        </authorList>
    </citation>
    <scope>NUCLEOTIDE SEQUENCE [LARGE SCALE GENOMIC DNA]</scope>
    <source>
        <strain evidence="1 2">DSM 16392</strain>
    </source>
</reference>
<evidence type="ECO:0000313" key="1">
    <source>
        <dbReference type="EMBL" id="SFJ88845.1"/>
    </source>
</evidence>
<comment type="caution">
    <text evidence="1">The sequence shown here is derived from an EMBL/GenBank/DDBJ whole genome shotgun (WGS) entry which is preliminary data.</text>
</comment>
<name>A0A1I3V0T0_9HYPH</name>
<sequence>MLLAELSHLEQQKQELQASFRERGYAFHHQIDTPGRIWRNLFAEAEEIFVALTSGMSIGINGQFINLEPFEEFYIPAGKNYDIVGRCPDECQWMHAYDLAEVDMRSRLVRKSGLLSVDEYNFINEE</sequence>
<proteinExistence type="predicted"/>
<dbReference type="RefSeq" id="WP_093516000.1">
    <property type="nucleotide sequence ID" value="NZ_FOSK01000001.1"/>
</dbReference>
<dbReference type="Proteomes" id="UP000199598">
    <property type="component" value="Unassembled WGS sequence"/>
</dbReference>
<dbReference type="EMBL" id="FOSK01000001">
    <property type="protein sequence ID" value="SFJ88845.1"/>
    <property type="molecule type" value="Genomic_DNA"/>
</dbReference>
<accession>A0A1I3V0T0</accession>
<organism evidence="1 2">
    <name type="scientific">Pseudovibrio ascidiaceicola</name>
    <dbReference type="NCBI Taxonomy" id="285279"/>
    <lineage>
        <taxon>Bacteria</taxon>
        <taxon>Pseudomonadati</taxon>
        <taxon>Pseudomonadota</taxon>
        <taxon>Alphaproteobacteria</taxon>
        <taxon>Hyphomicrobiales</taxon>
        <taxon>Stappiaceae</taxon>
        <taxon>Pseudovibrio</taxon>
    </lineage>
</organism>
<keyword evidence="2" id="KW-1185">Reference proteome</keyword>
<gene>
    <name evidence="1" type="ORF">SAMN04488518_101136</name>
</gene>
<protein>
    <submittedName>
        <fullName evidence="1">Uncharacterized protein</fullName>
    </submittedName>
</protein>
<evidence type="ECO:0000313" key="2">
    <source>
        <dbReference type="Proteomes" id="UP000199598"/>
    </source>
</evidence>